<keyword evidence="1" id="KW-0812">Transmembrane</keyword>
<protein>
    <recommendedName>
        <fullName evidence="2">LysM domain-containing protein</fullName>
    </recommendedName>
</protein>
<dbReference type="Pfam" id="PF01476">
    <property type="entry name" value="LysM"/>
    <property type="match status" value="1"/>
</dbReference>
<dbReference type="EMBL" id="BARS01002995">
    <property type="protein sequence ID" value="GAF75969.1"/>
    <property type="molecule type" value="Genomic_DNA"/>
</dbReference>
<evidence type="ECO:0000259" key="2">
    <source>
        <dbReference type="PROSITE" id="PS51782"/>
    </source>
</evidence>
<dbReference type="InterPro" id="IPR018392">
    <property type="entry name" value="LysM"/>
</dbReference>
<dbReference type="AlphaFoldDB" id="X0S4Q4"/>
<dbReference type="CDD" id="cd00118">
    <property type="entry name" value="LysM"/>
    <property type="match status" value="1"/>
</dbReference>
<keyword evidence="1" id="KW-1133">Transmembrane helix</keyword>
<feature type="transmembrane region" description="Helical" evidence="1">
    <location>
        <begin position="111"/>
        <end position="131"/>
    </location>
</feature>
<evidence type="ECO:0000256" key="1">
    <source>
        <dbReference type="SAM" id="Phobius"/>
    </source>
</evidence>
<reference evidence="3" key="1">
    <citation type="journal article" date="2014" name="Front. Microbiol.">
        <title>High frequency of phylogenetically diverse reductive dehalogenase-homologous genes in deep subseafloor sedimentary metagenomes.</title>
        <authorList>
            <person name="Kawai M."/>
            <person name="Futagami T."/>
            <person name="Toyoda A."/>
            <person name="Takaki Y."/>
            <person name="Nishi S."/>
            <person name="Hori S."/>
            <person name="Arai W."/>
            <person name="Tsubouchi T."/>
            <person name="Morono Y."/>
            <person name="Uchiyama I."/>
            <person name="Ito T."/>
            <person name="Fujiyama A."/>
            <person name="Inagaki F."/>
            <person name="Takami H."/>
        </authorList>
    </citation>
    <scope>NUCLEOTIDE SEQUENCE</scope>
    <source>
        <strain evidence="3">Expedition CK06-06</strain>
    </source>
</reference>
<sequence length="251" mass="26731">MPMTDTRADALTALQRVLDTVVLSQATRLARDGRLADAEQLLAGRAHAPDAPAVVLDLLAKVYAQQGRLAEARKLWTRALQADPGNPAMAAALAKATAAKGHAPWVPAVRVVVPTFLVLIAVAGAAAVLSYRMSVQQSDTDERLAAIAGQTETLTADIQRLSDTLESAEIARGLQADLLKGWIESLRADSTSGESPTCQYRVKDGDTLRSVAADYGADPWTVARANLIYDLNHIFTGQLLVIPGCDRLPSQ</sequence>
<name>X0S4Q4_9ZZZZ</name>
<dbReference type="Gene3D" id="1.25.40.10">
    <property type="entry name" value="Tetratricopeptide repeat domain"/>
    <property type="match status" value="1"/>
</dbReference>
<dbReference type="SUPFAM" id="SSF54106">
    <property type="entry name" value="LysM domain"/>
    <property type="match status" value="1"/>
</dbReference>
<comment type="caution">
    <text evidence="3">The sequence shown here is derived from an EMBL/GenBank/DDBJ whole genome shotgun (WGS) entry which is preliminary data.</text>
</comment>
<proteinExistence type="predicted"/>
<dbReference type="InterPro" id="IPR019734">
    <property type="entry name" value="TPR_rpt"/>
</dbReference>
<dbReference type="InterPro" id="IPR036779">
    <property type="entry name" value="LysM_dom_sf"/>
</dbReference>
<dbReference type="Gene3D" id="3.10.350.10">
    <property type="entry name" value="LysM domain"/>
    <property type="match status" value="1"/>
</dbReference>
<accession>X0S4Q4</accession>
<dbReference type="InterPro" id="IPR011990">
    <property type="entry name" value="TPR-like_helical_dom_sf"/>
</dbReference>
<dbReference type="PROSITE" id="PS50005">
    <property type="entry name" value="TPR"/>
    <property type="match status" value="1"/>
</dbReference>
<feature type="domain" description="LysM" evidence="2">
    <location>
        <begin position="198"/>
        <end position="242"/>
    </location>
</feature>
<gene>
    <name evidence="3" type="ORF">S01H1_05762</name>
</gene>
<dbReference type="SMART" id="SM00257">
    <property type="entry name" value="LysM"/>
    <property type="match status" value="1"/>
</dbReference>
<dbReference type="Pfam" id="PF14559">
    <property type="entry name" value="TPR_19"/>
    <property type="match status" value="1"/>
</dbReference>
<organism evidence="3">
    <name type="scientific">marine sediment metagenome</name>
    <dbReference type="NCBI Taxonomy" id="412755"/>
    <lineage>
        <taxon>unclassified sequences</taxon>
        <taxon>metagenomes</taxon>
        <taxon>ecological metagenomes</taxon>
    </lineage>
</organism>
<dbReference type="SMART" id="SM00028">
    <property type="entry name" value="TPR"/>
    <property type="match status" value="1"/>
</dbReference>
<evidence type="ECO:0000313" key="3">
    <source>
        <dbReference type="EMBL" id="GAF75969.1"/>
    </source>
</evidence>
<dbReference type="SUPFAM" id="SSF48452">
    <property type="entry name" value="TPR-like"/>
    <property type="match status" value="1"/>
</dbReference>
<dbReference type="PROSITE" id="PS51782">
    <property type="entry name" value="LYSM"/>
    <property type="match status" value="1"/>
</dbReference>
<keyword evidence="1" id="KW-0472">Membrane</keyword>